<sequence>MNKTYVTKEIISRVVDRLYQQGERIEVGGNRHTYKRKYHLKYSQIIVRNVLNAFLEEIAVVLSEGDAVKITGYFRLEPKLYKGWEQKFKLCEEKQTVPDQYKPKVKLYKRLKDACKSLVKENNKMNEEEL</sequence>
<comment type="caution">
    <text evidence="2">The sequence shown here is derived from an EMBL/GenBank/DDBJ whole genome shotgun (WGS) entry which is preliminary data.</text>
</comment>
<dbReference type="SUPFAM" id="SSF47729">
    <property type="entry name" value="IHF-like DNA-binding proteins"/>
    <property type="match status" value="1"/>
</dbReference>
<organism evidence="2 3">
    <name type="scientific">Mediterraneibacter gnavus</name>
    <name type="common">Ruminococcus gnavus</name>
    <dbReference type="NCBI Taxonomy" id="33038"/>
    <lineage>
        <taxon>Bacteria</taxon>
        <taxon>Bacillati</taxon>
        <taxon>Bacillota</taxon>
        <taxon>Clostridia</taxon>
        <taxon>Lachnospirales</taxon>
        <taxon>Lachnospiraceae</taxon>
        <taxon>Mediterraneibacter</taxon>
    </lineage>
</organism>
<dbReference type="InterPro" id="IPR000119">
    <property type="entry name" value="Hist_DNA-bd"/>
</dbReference>
<dbReference type="Proteomes" id="UP001296643">
    <property type="component" value="Unassembled WGS sequence"/>
</dbReference>
<accession>A0AAJ3KID9</accession>
<dbReference type="AlphaFoldDB" id="A0AAJ3KID9"/>
<gene>
    <name evidence="2" type="ORF">G4958_06485</name>
    <name evidence="1" type="ORF">O4N78_01990</name>
</gene>
<dbReference type="GO" id="GO:0030527">
    <property type="term" value="F:structural constituent of chromatin"/>
    <property type="evidence" value="ECO:0007669"/>
    <property type="project" value="InterPro"/>
</dbReference>
<dbReference type="RefSeq" id="WP_173900452.1">
    <property type="nucleotide sequence ID" value="NZ_JAAIRM010000008.1"/>
</dbReference>
<dbReference type="Proteomes" id="UP001149331">
    <property type="component" value="Unassembled WGS sequence"/>
</dbReference>
<dbReference type="Gene3D" id="4.10.520.10">
    <property type="entry name" value="IHF-like DNA-binding proteins"/>
    <property type="match status" value="1"/>
</dbReference>
<name>A0AAJ3KID9_MEDGN</name>
<dbReference type="GO" id="GO:0003677">
    <property type="term" value="F:DNA binding"/>
    <property type="evidence" value="ECO:0007669"/>
    <property type="project" value="UniProtKB-KW"/>
</dbReference>
<dbReference type="EMBL" id="JAAIRM010000008">
    <property type="protein sequence ID" value="NSI18996.1"/>
    <property type="molecule type" value="Genomic_DNA"/>
</dbReference>
<evidence type="ECO:0000313" key="3">
    <source>
        <dbReference type="Proteomes" id="UP001296643"/>
    </source>
</evidence>
<dbReference type="EMBL" id="JAPZEG010000001">
    <property type="protein sequence ID" value="MDE1202359.1"/>
    <property type="molecule type" value="Genomic_DNA"/>
</dbReference>
<dbReference type="InterPro" id="IPR010992">
    <property type="entry name" value="IHF-like_DNA-bd_dom_sf"/>
</dbReference>
<reference evidence="2" key="2">
    <citation type="submission" date="2020-02" db="EMBL/GenBank/DDBJ databases">
        <authorList>
            <person name="Littmann E."/>
            <person name="Sorbara M."/>
        </authorList>
    </citation>
    <scope>NUCLEOTIDE SEQUENCE</scope>
    <source>
        <strain evidence="2">MSK.22.53</strain>
    </source>
</reference>
<proteinExistence type="predicted"/>
<keyword evidence="1" id="KW-0238">DNA-binding</keyword>
<reference evidence="2" key="1">
    <citation type="journal article" date="2020" name="Cell Host Microbe">
        <title>Functional and Genomic Variation between Human-Derived Isolates of Lachnospiraceae Reveals Inter- and Intra-Species Diversity.</title>
        <authorList>
            <person name="Sorbara M.T."/>
            <person name="Littmann E.R."/>
            <person name="Fontana E."/>
            <person name="Moody T.U."/>
            <person name="Kohout C.E."/>
            <person name="Gjonbalaj M."/>
            <person name="Eaton V."/>
            <person name="Seok R."/>
            <person name="Leiner I.M."/>
            <person name="Pamer E.G."/>
        </authorList>
    </citation>
    <scope>NUCLEOTIDE SEQUENCE</scope>
    <source>
        <strain evidence="2">MSK.22.53</strain>
    </source>
</reference>
<dbReference type="Pfam" id="PF00216">
    <property type="entry name" value="Bac_DNA_binding"/>
    <property type="match status" value="1"/>
</dbReference>
<evidence type="ECO:0000313" key="2">
    <source>
        <dbReference type="EMBL" id="NSI18996.1"/>
    </source>
</evidence>
<protein>
    <submittedName>
        <fullName evidence="1">HU family DNA-binding protein</fullName>
    </submittedName>
</protein>
<evidence type="ECO:0000313" key="1">
    <source>
        <dbReference type="EMBL" id="MDE1202359.1"/>
    </source>
</evidence>
<reference evidence="1" key="3">
    <citation type="submission" date="2022-12" db="EMBL/GenBank/DDBJ databases">
        <title>Genome of R. gnavus strain RSHDN_120.</title>
        <authorList>
            <person name="Abdugheni R."/>
        </authorList>
    </citation>
    <scope>NUCLEOTIDE SEQUENCE</scope>
    <source>
        <strain evidence="1">RSHDN_120</strain>
    </source>
</reference>